<keyword evidence="2" id="KW-0812">Transmembrane</keyword>
<dbReference type="AlphaFoldDB" id="A0A919MNC6"/>
<proteinExistence type="predicted"/>
<dbReference type="Proteomes" id="UP000598174">
    <property type="component" value="Unassembled WGS sequence"/>
</dbReference>
<evidence type="ECO:0000256" key="2">
    <source>
        <dbReference type="SAM" id="Phobius"/>
    </source>
</evidence>
<comment type="caution">
    <text evidence="3">The sequence shown here is derived from an EMBL/GenBank/DDBJ whole genome shotgun (WGS) entry which is preliminary data.</text>
</comment>
<gene>
    <name evidence="3" type="ORF">Afe05nite_59720</name>
</gene>
<keyword evidence="4" id="KW-1185">Reference proteome</keyword>
<dbReference type="EMBL" id="BOMM01000052">
    <property type="protein sequence ID" value="GIE14132.1"/>
    <property type="molecule type" value="Genomic_DNA"/>
</dbReference>
<evidence type="ECO:0000313" key="4">
    <source>
        <dbReference type="Proteomes" id="UP000598174"/>
    </source>
</evidence>
<organism evidence="3 4">
    <name type="scientific">Paractinoplanes ferrugineus</name>
    <dbReference type="NCBI Taxonomy" id="113564"/>
    <lineage>
        <taxon>Bacteria</taxon>
        <taxon>Bacillati</taxon>
        <taxon>Actinomycetota</taxon>
        <taxon>Actinomycetes</taxon>
        <taxon>Micromonosporales</taxon>
        <taxon>Micromonosporaceae</taxon>
        <taxon>Paractinoplanes</taxon>
    </lineage>
</organism>
<keyword evidence="2" id="KW-1133">Transmembrane helix</keyword>
<feature type="transmembrane region" description="Helical" evidence="2">
    <location>
        <begin position="255"/>
        <end position="276"/>
    </location>
</feature>
<feature type="transmembrane region" description="Helical" evidence="2">
    <location>
        <begin position="437"/>
        <end position="456"/>
    </location>
</feature>
<keyword evidence="2" id="KW-0472">Membrane</keyword>
<feature type="transmembrane region" description="Helical" evidence="2">
    <location>
        <begin position="404"/>
        <end position="425"/>
    </location>
</feature>
<feature type="compositionally biased region" description="Gly residues" evidence="1">
    <location>
        <begin position="703"/>
        <end position="718"/>
    </location>
</feature>
<feature type="compositionally biased region" description="Gly residues" evidence="1">
    <location>
        <begin position="499"/>
        <end position="509"/>
    </location>
</feature>
<feature type="compositionally biased region" description="Low complexity" evidence="1">
    <location>
        <begin position="664"/>
        <end position="694"/>
    </location>
</feature>
<sequence>MTVAMHPTDTVRGGSDRRPLHRAGIARGLLLVAACIAILLGGAVRADAAPTPSPTPTSPVVDAACAAKAPGAVAWCMPWAVHVDTPTGQGRSHWVTQCSKATSDADRQSCAAASITLRGDPRDGTASVLMDGPSTGAGPQGLINCAAQFPAGYDPHLNPQPAYEAKYNACQQQVSAWAAQMYDPDPKQPDCPLTDVSCKVQRNAQDALESGVRSGIQGLVDAAVQGVVFLLSKLATQVFKVTAISSPDAAFYSTYNSLAGVMIGLIFVFFVLSTIINGLRTTAGPSPVASLGGLVRAVLGVTFAGGLAYTIVAAWDQATNAVIDANARTPYDPSALVTSFSRLTGGAGTMFIALLLAVLATIGLLLLFVIMLFRGLLATGAALFGAVAMSGQAMHETRHWGRRWFWTVNALGSSKFFIAELWVYGSRAAYGSDDLMNALRGVLLIWLMVVAPWILLRLTTLWDGYLSDVNAHGILSTAGGPLQLGADFVGGFRAGAADAGGGGSPGSGAAGLMDENTASVPTSPVENAEGAAGIGAGTGRQVGDAASTGADGGQVGETAKDPGSEEQAQDGGAETPNAEEADGIQSGARSAQHDMASGQLTAPGDATGSQGSLPVTPGGAQTADPTGGVTSDLTGTSAGAGGGSGDNSTGAGTDTDDASPIPDAAGATSPAASGAASTGEPFASGPAAGPDAAPQQHSSGDGEQSGGRSGAASGGGDGAAAAASEVPIVPI</sequence>
<feature type="transmembrane region" description="Helical" evidence="2">
    <location>
        <begin position="288"/>
        <end position="312"/>
    </location>
</feature>
<protein>
    <recommendedName>
        <fullName evidence="5">TrbL/VirB6 plasmid conjugal transfer protein</fullName>
    </recommendedName>
</protein>
<evidence type="ECO:0000256" key="1">
    <source>
        <dbReference type="SAM" id="MobiDB-lite"/>
    </source>
</evidence>
<feature type="compositionally biased region" description="Polar residues" evidence="1">
    <location>
        <begin position="516"/>
        <end position="525"/>
    </location>
</feature>
<accession>A0A919MNC6</accession>
<evidence type="ECO:0008006" key="5">
    <source>
        <dbReference type="Google" id="ProtNLM"/>
    </source>
</evidence>
<feature type="transmembrane region" description="Helical" evidence="2">
    <location>
        <begin position="351"/>
        <end position="384"/>
    </location>
</feature>
<evidence type="ECO:0000313" key="3">
    <source>
        <dbReference type="EMBL" id="GIE14132.1"/>
    </source>
</evidence>
<name>A0A919MNC6_9ACTN</name>
<feature type="region of interest" description="Disordered" evidence="1">
    <location>
        <begin position="499"/>
        <end position="731"/>
    </location>
</feature>
<reference evidence="3" key="1">
    <citation type="submission" date="2021-01" db="EMBL/GenBank/DDBJ databases">
        <title>Whole genome shotgun sequence of Actinoplanes ferrugineus NBRC 15555.</title>
        <authorList>
            <person name="Komaki H."/>
            <person name="Tamura T."/>
        </authorList>
    </citation>
    <scope>NUCLEOTIDE SEQUENCE</scope>
    <source>
        <strain evidence="3">NBRC 15555</strain>
    </source>
</reference>